<evidence type="ECO:0000313" key="1">
    <source>
        <dbReference type="EMBL" id="MDR9893401.1"/>
    </source>
</evidence>
<protein>
    <submittedName>
        <fullName evidence="1">Uncharacterized protein</fullName>
    </submittedName>
</protein>
<name>A0AAP5I2B3_9CYAN</name>
<keyword evidence="2" id="KW-1185">Reference proteome</keyword>
<dbReference type="EMBL" id="JAALHA020000001">
    <property type="protein sequence ID" value="MDR9893401.1"/>
    <property type="molecule type" value="Genomic_DNA"/>
</dbReference>
<proteinExistence type="predicted"/>
<evidence type="ECO:0000313" key="2">
    <source>
        <dbReference type="Proteomes" id="UP000667802"/>
    </source>
</evidence>
<gene>
    <name evidence="1" type="ORF">G7B40_002205</name>
</gene>
<accession>A0AAP5I2B3</accession>
<dbReference type="AlphaFoldDB" id="A0AAP5I2B3"/>
<reference evidence="2" key="1">
    <citation type="journal article" date="2021" name="Science">
        <title>Hunting the eagle killer: A cyanobacterial neurotoxin causes vacuolar myelinopathy.</title>
        <authorList>
            <person name="Breinlinger S."/>
            <person name="Phillips T.J."/>
            <person name="Haram B.N."/>
            <person name="Mares J."/>
            <person name="Martinez Yerena J.A."/>
            <person name="Hrouzek P."/>
            <person name="Sobotka R."/>
            <person name="Henderson W.M."/>
            <person name="Schmieder P."/>
            <person name="Williams S.M."/>
            <person name="Lauderdale J.D."/>
            <person name="Wilde H.D."/>
            <person name="Gerrin W."/>
            <person name="Kust A."/>
            <person name="Washington J.W."/>
            <person name="Wagner C."/>
            <person name="Geier B."/>
            <person name="Liebeke M."/>
            <person name="Enke H."/>
            <person name="Niedermeyer T.H.J."/>
            <person name="Wilde S.B."/>
        </authorList>
    </citation>
    <scope>NUCLEOTIDE SEQUENCE [LARGE SCALE GENOMIC DNA]</scope>
    <source>
        <strain evidence="2">Thurmond2011</strain>
    </source>
</reference>
<sequence length="224" mass="25563">MKLTIKKKNYHLWILCCSLWFLPWLLNLEKAQGGSTHPLLAIKSTEILNRRNLTIDPSLVAKIEKTNSVESSCSNQKIEILTNQLLRDLPNYANRAIQRARPPLLSKKPEVFSYVLVAGKPEFTALPLQQKEYSSSQQEQNVKQVFFTTLERLYTAGKAVNLQQFHRLFLVKTNTGWRLVMMFSQTGYYPANKPPTPPQDTSNGDIAQGINAWLRDCQAGRIND</sequence>
<dbReference type="Proteomes" id="UP000667802">
    <property type="component" value="Unassembled WGS sequence"/>
</dbReference>
<organism evidence="1 2">
    <name type="scientific">Aetokthonos hydrillicola Thurmond2011</name>
    <dbReference type="NCBI Taxonomy" id="2712845"/>
    <lineage>
        <taxon>Bacteria</taxon>
        <taxon>Bacillati</taxon>
        <taxon>Cyanobacteriota</taxon>
        <taxon>Cyanophyceae</taxon>
        <taxon>Nostocales</taxon>
        <taxon>Hapalosiphonaceae</taxon>
        <taxon>Aetokthonos</taxon>
    </lineage>
</organism>
<dbReference type="RefSeq" id="WP_208346509.1">
    <property type="nucleotide sequence ID" value="NZ_CAWQFN010000204.1"/>
</dbReference>
<comment type="caution">
    <text evidence="1">The sequence shown here is derived from an EMBL/GenBank/DDBJ whole genome shotgun (WGS) entry which is preliminary data.</text>
</comment>